<dbReference type="PANTHER" id="PTHR43575">
    <property type="entry name" value="PROTEIN ABCI7, CHLOROPLASTIC"/>
    <property type="match status" value="1"/>
</dbReference>
<proteinExistence type="predicted"/>
<keyword evidence="3" id="KW-1185">Reference proteome</keyword>
<evidence type="ECO:0000313" key="3">
    <source>
        <dbReference type="Proteomes" id="UP000295131"/>
    </source>
</evidence>
<dbReference type="EMBL" id="SMSI01000001">
    <property type="protein sequence ID" value="TDH39115.1"/>
    <property type="molecule type" value="Genomic_DNA"/>
</dbReference>
<dbReference type="Pfam" id="PF01458">
    <property type="entry name" value="SUFBD_core"/>
    <property type="match status" value="1"/>
</dbReference>
<organism evidence="2 3">
    <name type="scientific">Pseudohoeflea suaedae</name>
    <dbReference type="NCBI Taxonomy" id="877384"/>
    <lineage>
        <taxon>Bacteria</taxon>
        <taxon>Pseudomonadati</taxon>
        <taxon>Pseudomonadota</taxon>
        <taxon>Alphaproteobacteria</taxon>
        <taxon>Hyphomicrobiales</taxon>
        <taxon>Rhizobiaceae</taxon>
        <taxon>Pseudohoeflea</taxon>
    </lineage>
</organism>
<dbReference type="SUPFAM" id="SSF101960">
    <property type="entry name" value="Stabilizer of iron transporter SufD"/>
    <property type="match status" value="1"/>
</dbReference>
<reference evidence="2 3" key="1">
    <citation type="journal article" date="2013" name="Int. J. Syst. Evol. Microbiol.">
        <title>Hoeflea suaedae sp. nov., an endophytic bacterium isolated from the root of the halophyte Suaeda maritima.</title>
        <authorList>
            <person name="Chung E.J."/>
            <person name="Park J.A."/>
            <person name="Pramanik P."/>
            <person name="Bibi F."/>
            <person name="Jeon C.O."/>
            <person name="Chung Y.R."/>
        </authorList>
    </citation>
    <scope>NUCLEOTIDE SEQUENCE [LARGE SCALE GENOMIC DNA]</scope>
    <source>
        <strain evidence="2 3">YC6898</strain>
    </source>
</reference>
<dbReference type="GO" id="GO:0016226">
    <property type="term" value="P:iron-sulfur cluster assembly"/>
    <property type="evidence" value="ECO:0007669"/>
    <property type="project" value="InterPro"/>
</dbReference>
<sequence>MNMQAKIQRTPAEQGLMDAFDALVSELPGDSAVTARRDRLMADFGDKGLPSRRIEAWHYTDLRTLLRAVPDHLPGETADEIDPVLAGSHVLPLIGGRYVEPREIEGLKVASFRDALSGGTATESLAPLREDDVIGRLNGAFVMDGYTLTLAAGSAPEKIMELQSVQNGGQAHGRFRLEAEAGSRATFLERHAGGEASGLTSSVSEIDLAEGVELVWIIVQERGLEDTHLAQLRAKLAADAKLTVYVINMGGKLVRQEVDVMVEGEGAHFDLRSINLLAGQSHTDLTLTLGHVVPNTTSEEIVRNVVLDRARGAFQGQIRVAREAQKTDAQMSCNSLLLSDDGEFDAKPELEIFADDVVCAHGATVDDLDPVHLFYLAARGVPEKIARALLIKGFVEELLDELDDEALSDALRERVENWLDAHV</sequence>
<name>A0A4V3A7L6_9HYPH</name>
<feature type="domain" description="SUF system FeS cluster assembly SufBD core" evidence="1">
    <location>
        <begin position="169"/>
        <end position="394"/>
    </location>
</feature>
<gene>
    <name evidence="2" type="primary">sufD</name>
    <name evidence="2" type="ORF">E2A64_08555</name>
</gene>
<dbReference type="InterPro" id="IPR011542">
    <property type="entry name" value="SUF_FeS_clus_asmbl_SufD"/>
</dbReference>
<dbReference type="Proteomes" id="UP000295131">
    <property type="component" value="Unassembled WGS sequence"/>
</dbReference>
<comment type="caution">
    <text evidence="2">The sequence shown here is derived from an EMBL/GenBank/DDBJ whole genome shotgun (WGS) entry which is preliminary data.</text>
</comment>
<dbReference type="InterPro" id="IPR037284">
    <property type="entry name" value="SUF_FeS_clus_asmbl_SufBD_sf"/>
</dbReference>
<evidence type="ECO:0000259" key="1">
    <source>
        <dbReference type="Pfam" id="PF01458"/>
    </source>
</evidence>
<dbReference type="NCBIfam" id="TIGR01981">
    <property type="entry name" value="sufD"/>
    <property type="match status" value="1"/>
</dbReference>
<dbReference type="InterPro" id="IPR000825">
    <property type="entry name" value="SUF_FeS_clus_asmbl_SufBD_core"/>
</dbReference>
<dbReference type="PANTHER" id="PTHR43575:SF1">
    <property type="entry name" value="PROTEIN ABCI7, CHLOROPLASTIC"/>
    <property type="match status" value="1"/>
</dbReference>
<accession>A0A4V3A7L6</accession>
<evidence type="ECO:0000313" key="2">
    <source>
        <dbReference type="EMBL" id="TDH39115.1"/>
    </source>
</evidence>
<dbReference type="InterPro" id="IPR055346">
    <property type="entry name" value="Fe-S_cluster_assembly_SufBD"/>
</dbReference>
<protein>
    <submittedName>
        <fullName evidence="2">Fe-S cluster assembly protein SufD</fullName>
    </submittedName>
</protein>
<dbReference type="RefSeq" id="WP_133283947.1">
    <property type="nucleotide sequence ID" value="NZ_SMSI01000001.1"/>
</dbReference>
<dbReference type="OrthoDB" id="9768262at2"/>
<dbReference type="AlphaFoldDB" id="A0A4V3A7L6"/>